<dbReference type="Gene3D" id="1.20.1740.10">
    <property type="entry name" value="Amino acid/polyamine transporter I"/>
    <property type="match status" value="1"/>
</dbReference>
<evidence type="ECO:0000313" key="9">
    <source>
        <dbReference type="EMBL" id="TBL80282.1"/>
    </source>
</evidence>
<sequence>MNPGTVEQWGRRQIMLDKGKISAFQMGIMMYPTVVVTGILLLPSLLAQAVGRDFWLSPVWGAAGGYFIVWICCWLYKRYPNQSIVQYSERIIGKIPGKLAGLLIIWFYLQLNGYVVREYGELLVGAFFPRTPILLVMGSLLLVSACAVRGGVEVLGRSAQLFVPVVCLLFVLVVLLLIKELDLRNIIPIMEDGMMPSLLGSLVPFGGWYGEFLIISFLLPSLTDSNKGMKWAMVSNSLIMFTMVVTNLVVLTLFGNAAPRTIYPMLEAARYIEYGDFLEHVEAVVMAIWILGVFVKISMFYYVVVIGASQWLKLADFRMLIFPVGLLVLILTVWGAASLQELAHTIGTAGPFYYATIQYLLPVILAATAWVRKQAQSGDLR</sequence>
<proteinExistence type="inferred from homology"/>
<evidence type="ECO:0000256" key="7">
    <source>
        <dbReference type="ARBA" id="ARBA00023136"/>
    </source>
</evidence>
<evidence type="ECO:0000256" key="3">
    <source>
        <dbReference type="ARBA" id="ARBA00022448"/>
    </source>
</evidence>
<comment type="similarity">
    <text evidence="2">Belongs to the amino acid-polyamine-organocation (APC) superfamily. Spore germination protein (SGP) (TC 2.A.3.9) family.</text>
</comment>
<dbReference type="Proteomes" id="UP000293142">
    <property type="component" value="Unassembled WGS sequence"/>
</dbReference>
<feature type="transmembrane region" description="Helical" evidence="8">
    <location>
        <begin position="352"/>
        <end position="371"/>
    </location>
</feature>
<dbReference type="EMBL" id="SIRE01000005">
    <property type="protein sequence ID" value="TBL80282.1"/>
    <property type="molecule type" value="Genomic_DNA"/>
</dbReference>
<feature type="transmembrane region" description="Helical" evidence="8">
    <location>
        <begin position="283"/>
        <end position="308"/>
    </location>
</feature>
<feature type="transmembrane region" description="Helical" evidence="8">
    <location>
        <begin position="320"/>
        <end position="340"/>
    </location>
</feature>
<keyword evidence="4" id="KW-0309">Germination</keyword>
<evidence type="ECO:0000256" key="4">
    <source>
        <dbReference type="ARBA" id="ARBA00022544"/>
    </source>
</evidence>
<feature type="transmembrane region" description="Helical" evidence="8">
    <location>
        <begin position="127"/>
        <end position="148"/>
    </location>
</feature>
<name>A0A4Q9DWS0_9BACL</name>
<evidence type="ECO:0000256" key="5">
    <source>
        <dbReference type="ARBA" id="ARBA00022692"/>
    </source>
</evidence>
<keyword evidence="10" id="KW-1185">Reference proteome</keyword>
<dbReference type="AlphaFoldDB" id="A0A4Q9DWS0"/>
<keyword evidence="3" id="KW-0813">Transport</keyword>
<comment type="caution">
    <text evidence="9">The sequence shown here is derived from an EMBL/GenBank/DDBJ whole genome shotgun (WGS) entry which is preliminary data.</text>
</comment>
<feature type="transmembrane region" description="Helical" evidence="8">
    <location>
        <begin position="198"/>
        <end position="219"/>
    </location>
</feature>
<evidence type="ECO:0000256" key="1">
    <source>
        <dbReference type="ARBA" id="ARBA00004141"/>
    </source>
</evidence>
<feature type="transmembrane region" description="Helical" evidence="8">
    <location>
        <begin position="231"/>
        <end position="255"/>
    </location>
</feature>
<comment type="subcellular location">
    <subcellularLocation>
        <location evidence="1">Membrane</location>
        <topology evidence="1">Multi-pass membrane protein</topology>
    </subcellularLocation>
</comment>
<dbReference type="InterPro" id="IPR004761">
    <property type="entry name" value="Spore_GerAB"/>
</dbReference>
<feature type="transmembrane region" description="Helical" evidence="8">
    <location>
        <begin position="54"/>
        <end position="76"/>
    </location>
</feature>
<dbReference type="NCBIfam" id="TIGR00912">
    <property type="entry name" value="2A0309"/>
    <property type="match status" value="1"/>
</dbReference>
<evidence type="ECO:0000256" key="2">
    <source>
        <dbReference type="ARBA" id="ARBA00007998"/>
    </source>
</evidence>
<evidence type="ECO:0000313" key="10">
    <source>
        <dbReference type="Proteomes" id="UP000293142"/>
    </source>
</evidence>
<keyword evidence="5 8" id="KW-0812">Transmembrane</keyword>
<dbReference type="PANTHER" id="PTHR34975:SF2">
    <property type="entry name" value="SPORE GERMINATION PROTEIN A2"/>
    <property type="match status" value="1"/>
</dbReference>
<keyword evidence="7 8" id="KW-0472">Membrane</keyword>
<feature type="transmembrane region" description="Helical" evidence="8">
    <location>
        <begin position="97"/>
        <end position="115"/>
    </location>
</feature>
<protein>
    <submittedName>
        <fullName evidence="9">Spore gernimation protein</fullName>
    </submittedName>
</protein>
<evidence type="ECO:0000256" key="6">
    <source>
        <dbReference type="ARBA" id="ARBA00022989"/>
    </source>
</evidence>
<accession>A0A4Q9DWS0</accession>
<dbReference type="GO" id="GO:0016020">
    <property type="term" value="C:membrane"/>
    <property type="evidence" value="ECO:0007669"/>
    <property type="project" value="UniProtKB-SubCell"/>
</dbReference>
<dbReference type="OrthoDB" id="2078716at2"/>
<organism evidence="9 10">
    <name type="scientific">Paenibacillus thalictri</name>
    <dbReference type="NCBI Taxonomy" id="2527873"/>
    <lineage>
        <taxon>Bacteria</taxon>
        <taxon>Bacillati</taxon>
        <taxon>Bacillota</taxon>
        <taxon>Bacilli</taxon>
        <taxon>Bacillales</taxon>
        <taxon>Paenibacillaceae</taxon>
        <taxon>Paenibacillus</taxon>
    </lineage>
</organism>
<dbReference type="PANTHER" id="PTHR34975">
    <property type="entry name" value="SPORE GERMINATION PROTEIN A2"/>
    <property type="match status" value="1"/>
</dbReference>
<feature type="transmembrane region" description="Helical" evidence="8">
    <location>
        <begin position="160"/>
        <end position="178"/>
    </location>
</feature>
<reference evidence="9 10" key="1">
    <citation type="submission" date="2019-02" db="EMBL/GenBank/DDBJ databases">
        <title>Paenibacillus sp. nov., isolated from surface-sterilized tissue of Thalictrum simplex L.</title>
        <authorList>
            <person name="Tuo L."/>
        </authorList>
    </citation>
    <scope>NUCLEOTIDE SEQUENCE [LARGE SCALE GENOMIC DNA]</scope>
    <source>
        <strain evidence="9 10">N2SHLJ1</strain>
    </source>
</reference>
<keyword evidence="6 8" id="KW-1133">Transmembrane helix</keyword>
<evidence type="ECO:0000256" key="8">
    <source>
        <dbReference type="SAM" id="Phobius"/>
    </source>
</evidence>
<dbReference type="Pfam" id="PF03845">
    <property type="entry name" value="Spore_permease"/>
    <property type="match status" value="1"/>
</dbReference>
<gene>
    <name evidence="9" type="ORF">EYB31_07645</name>
</gene>
<dbReference type="GO" id="GO:0009847">
    <property type="term" value="P:spore germination"/>
    <property type="evidence" value="ECO:0007669"/>
    <property type="project" value="InterPro"/>
</dbReference>
<feature type="transmembrane region" description="Helical" evidence="8">
    <location>
        <begin position="21"/>
        <end position="42"/>
    </location>
</feature>